<dbReference type="GO" id="GO:0016853">
    <property type="term" value="F:isomerase activity"/>
    <property type="evidence" value="ECO:0007669"/>
    <property type="project" value="UniProtKB-ARBA"/>
</dbReference>
<evidence type="ECO:0000313" key="5">
    <source>
        <dbReference type="Proteomes" id="UP000182840"/>
    </source>
</evidence>
<dbReference type="SUPFAM" id="SSF56529">
    <property type="entry name" value="FAH"/>
    <property type="match status" value="1"/>
</dbReference>
<dbReference type="Proteomes" id="UP000182840">
    <property type="component" value="Chromosome"/>
</dbReference>
<dbReference type="PANTHER" id="PTHR42796:SF4">
    <property type="entry name" value="FUMARYLACETOACETATE HYDROLASE DOMAIN-CONTAINING PROTEIN 2A"/>
    <property type="match status" value="1"/>
</dbReference>
<keyword evidence="2" id="KW-0479">Metal-binding</keyword>
<dbReference type="FunFam" id="3.90.850.10:FF:000002">
    <property type="entry name" value="2-hydroxyhepta-2,4-diene-1,7-dioate isomerase"/>
    <property type="match status" value="1"/>
</dbReference>
<dbReference type="STRING" id="1670800.BSQ44_08040"/>
<accession>A0A1L3SPJ3</accession>
<dbReference type="RefSeq" id="WP_072602861.1">
    <property type="nucleotide sequence ID" value="NZ_CP018171.1"/>
</dbReference>
<protein>
    <submittedName>
        <fullName evidence="4">Fumarylacetoacetate hydrolase</fullName>
    </submittedName>
</protein>
<reference evidence="5" key="1">
    <citation type="submission" date="2016-11" db="EMBL/GenBank/DDBJ databases">
        <title>Mesorhizobium oceanicum sp. nov., isolated from deep seawater in South China Sea.</title>
        <authorList>
            <person name="Fu G.-Y."/>
        </authorList>
    </citation>
    <scope>NUCLEOTIDE SEQUENCE [LARGE SCALE GENOMIC DNA]</scope>
    <source>
        <strain evidence="5">B7</strain>
    </source>
</reference>
<organism evidence="4 5">
    <name type="scientific">Aquibium oceanicum</name>
    <dbReference type="NCBI Taxonomy" id="1670800"/>
    <lineage>
        <taxon>Bacteria</taxon>
        <taxon>Pseudomonadati</taxon>
        <taxon>Pseudomonadota</taxon>
        <taxon>Alphaproteobacteria</taxon>
        <taxon>Hyphomicrobiales</taxon>
        <taxon>Phyllobacteriaceae</taxon>
        <taxon>Aquibium</taxon>
    </lineage>
</organism>
<name>A0A1L3SPJ3_9HYPH</name>
<dbReference type="OrthoDB" id="5197601at2"/>
<dbReference type="GO" id="GO:0046872">
    <property type="term" value="F:metal ion binding"/>
    <property type="evidence" value="ECO:0007669"/>
    <property type="project" value="UniProtKB-KW"/>
</dbReference>
<sequence>MRFLSYEIDGTGGLAVDTGTGEFRGLLASSDGFPGTLDDIVRSGDFAGAAKRLQGGSPVDPATAKYRPPFVRASKILCVGLNYSDHAAESSMQAPDFPTVFARFSSGLVAHGASLVKPNVSDKFDYEGEMVAVIGKPGREIAEADALDHIAGYSIFNDGSIRDYQLRTPQWTVGKNFDGTGGFGPVFVTADELPEGGSGLRIETRLNGEVMQSASTSDLIFDVRKLVSLLSIAMTLEAGDIIVTGTPSGVGAARKPPVFMKPGDVCEVEVERIGTLRNTVVSQGR</sequence>
<evidence type="ECO:0000313" key="4">
    <source>
        <dbReference type="EMBL" id="APH71326.1"/>
    </source>
</evidence>
<proteinExistence type="inferred from homology"/>
<dbReference type="Gene3D" id="3.90.850.10">
    <property type="entry name" value="Fumarylacetoacetase-like, C-terminal domain"/>
    <property type="match status" value="1"/>
</dbReference>
<dbReference type="GO" id="GO:0019752">
    <property type="term" value="P:carboxylic acid metabolic process"/>
    <property type="evidence" value="ECO:0007669"/>
    <property type="project" value="UniProtKB-ARBA"/>
</dbReference>
<keyword evidence="5" id="KW-1185">Reference proteome</keyword>
<evidence type="ECO:0000256" key="1">
    <source>
        <dbReference type="ARBA" id="ARBA00010211"/>
    </source>
</evidence>
<evidence type="ECO:0000259" key="3">
    <source>
        <dbReference type="Pfam" id="PF01557"/>
    </source>
</evidence>
<keyword evidence="4" id="KW-0378">Hydrolase</keyword>
<dbReference type="InterPro" id="IPR036663">
    <property type="entry name" value="Fumarylacetoacetase_C_sf"/>
</dbReference>
<dbReference type="PANTHER" id="PTHR42796">
    <property type="entry name" value="FUMARYLACETOACETATE HYDROLASE DOMAIN-CONTAINING PROTEIN 2A-RELATED"/>
    <property type="match status" value="1"/>
</dbReference>
<dbReference type="KEGG" id="meso:BSQ44_08040"/>
<dbReference type="InterPro" id="IPR051121">
    <property type="entry name" value="FAH"/>
</dbReference>
<dbReference type="Pfam" id="PF01557">
    <property type="entry name" value="FAA_hydrolase"/>
    <property type="match status" value="1"/>
</dbReference>
<dbReference type="GO" id="GO:0016787">
    <property type="term" value="F:hydrolase activity"/>
    <property type="evidence" value="ECO:0007669"/>
    <property type="project" value="UniProtKB-KW"/>
</dbReference>
<dbReference type="EMBL" id="CP018171">
    <property type="protein sequence ID" value="APH71326.1"/>
    <property type="molecule type" value="Genomic_DNA"/>
</dbReference>
<dbReference type="AlphaFoldDB" id="A0A1L3SPJ3"/>
<feature type="domain" description="Fumarylacetoacetase-like C-terminal" evidence="3">
    <location>
        <begin position="75"/>
        <end position="281"/>
    </location>
</feature>
<gene>
    <name evidence="4" type="ORF">BSQ44_08040</name>
</gene>
<evidence type="ECO:0000256" key="2">
    <source>
        <dbReference type="ARBA" id="ARBA00022723"/>
    </source>
</evidence>
<comment type="similarity">
    <text evidence="1">Belongs to the FAH family.</text>
</comment>
<dbReference type="InterPro" id="IPR011234">
    <property type="entry name" value="Fumarylacetoacetase-like_C"/>
</dbReference>